<evidence type="ECO:0000313" key="3">
    <source>
        <dbReference type="EMBL" id="TYR31499.1"/>
    </source>
</evidence>
<dbReference type="GO" id="GO:0016787">
    <property type="term" value="F:hydrolase activity"/>
    <property type="evidence" value="ECO:0007669"/>
    <property type="project" value="InterPro"/>
</dbReference>
<proteinExistence type="predicted"/>
<dbReference type="Proteomes" id="UP000323258">
    <property type="component" value="Unassembled WGS sequence"/>
</dbReference>
<comment type="caution">
    <text evidence="3">The sequence shown here is derived from an EMBL/GenBank/DDBJ whole genome shotgun (WGS) entry which is preliminary data.</text>
</comment>
<reference evidence="3 4" key="2">
    <citation type="submission" date="2019-09" db="EMBL/GenBank/DDBJ databases">
        <title>Mesorhizobium sp. MaA-C15 isolated from Microcystis aeruginosa.</title>
        <authorList>
            <person name="Jeong S.E."/>
            <person name="Jin H.M."/>
            <person name="Jeon C.O."/>
        </authorList>
    </citation>
    <scope>NUCLEOTIDE SEQUENCE [LARGE SCALE GENOMIC DNA]</scope>
    <source>
        <strain evidence="3 4">MaA-C15</strain>
    </source>
</reference>
<gene>
    <name evidence="3" type="ORF">FY036_14575</name>
</gene>
<dbReference type="InterPro" id="IPR011105">
    <property type="entry name" value="Cell_wall_hydrolase_SleB"/>
</dbReference>
<dbReference type="AlphaFoldDB" id="A0A5D4GUN4"/>
<name>A0A5D4GUN4_9HYPH</name>
<sequence>MRYRGPAAAGAFLTVLLAAVSTPAGATVHNIPRSFDVSALQLPQTAPRGPRETGCLAHAIYHEARGEPLMGRIAVAQVIVNRVKSAAFPDTICKVVYQNARWRNRCQFSFACDGISDRPRERAAWLAARRLAHEIMDAQDGAVAPRISQIGLLAPALRSATHYHADYVMPRWGRVKQRVGLIGRHIFYTSPRVTRSM</sequence>
<feature type="signal peptide" evidence="1">
    <location>
        <begin position="1"/>
        <end position="26"/>
    </location>
</feature>
<keyword evidence="4" id="KW-1185">Reference proteome</keyword>
<dbReference type="OrthoDB" id="9785345at2"/>
<dbReference type="Gene3D" id="1.10.10.2520">
    <property type="entry name" value="Cell wall hydrolase SleB, domain 1"/>
    <property type="match status" value="1"/>
</dbReference>
<organism evidence="3 4">
    <name type="scientific">Neoaquamicrobium microcysteis</name>
    <dbReference type="NCBI Taxonomy" id="2682781"/>
    <lineage>
        <taxon>Bacteria</taxon>
        <taxon>Pseudomonadati</taxon>
        <taxon>Pseudomonadota</taxon>
        <taxon>Alphaproteobacteria</taxon>
        <taxon>Hyphomicrobiales</taxon>
        <taxon>Phyllobacteriaceae</taxon>
        <taxon>Neoaquamicrobium</taxon>
    </lineage>
</organism>
<feature type="chain" id="PRO_5023076023" description="Cell wall hydrolase SleB domain-containing protein" evidence="1">
    <location>
        <begin position="27"/>
        <end position="197"/>
    </location>
</feature>
<dbReference type="RefSeq" id="WP_148915471.1">
    <property type="nucleotide sequence ID" value="NZ_VSZS01000064.1"/>
</dbReference>
<dbReference type="EMBL" id="VSZS01000064">
    <property type="protein sequence ID" value="TYR31499.1"/>
    <property type="molecule type" value="Genomic_DNA"/>
</dbReference>
<dbReference type="InterPro" id="IPR042047">
    <property type="entry name" value="SleB_dom1"/>
</dbReference>
<evidence type="ECO:0000259" key="2">
    <source>
        <dbReference type="Pfam" id="PF07486"/>
    </source>
</evidence>
<evidence type="ECO:0000256" key="1">
    <source>
        <dbReference type="SAM" id="SignalP"/>
    </source>
</evidence>
<evidence type="ECO:0000313" key="4">
    <source>
        <dbReference type="Proteomes" id="UP000323258"/>
    </source>
</evidence>
<protein>
    <recommendedName>
        <fullName evidence="2">Cell wall hydrolase SleB domain-containing protein</fullName>
    </recommendedName>
</protein>
<keyword evidence="1" id="KW-0732">Signal</keyword>
<feature type="domain" description="Cell wall hydrolase SleB" evidence="2">
    <location>
        <begin position="66"/>
        <end position="188"/>
    </location>
</feature>
<reference evidence="3 4" key="1">
    <citation type="submission" date="2019-08" db="EMBL/GenBank/DDBJ databases">
        <authorList>
            <person name="Seo Y.L."/>
        </authorList>
    </citation>
    <scope>NUCLEOTIDE SEQUENCE [LARGE SCALE GENOMIC DNA]</scope>
    <source>
        <strain evidence="3 4">MaA-C15</strain>
    </source>
</reference>
<accession>A0A5D4GUN4</accession>
<dbReference type="Pfam" id="PF07486">
    <property type="entry name" value="Hydrolase_2"/>
    <property type="match status" value="1"/>
</dbReference>